<dbReference type="SUPFAM" id="SSF52172">
    <property type="entry name" value="CheY-like"/>
    <property type="match status" value="1"/>
</dbReference>
<dbReference type="EMBL" id="JAUTAL010000001">
    <property type="protein sequence ID" value="MDQ1096767.1"/>
    <property type="molecule type" value="Genomic_DNA"/>
</dbReference>
<protein>
    <submittedName>
        <fullName evidence="4">DNA-binding response OmpR family regulator</fullName>
    </submittedName>
</protein>
<evidence type="ECO:0000313" key="4">
    <source>
        <dbReference type="EMBL" id="MDQ1096767.1"/>
    </source>
</evidence>
<dbReference type="PANTHER" id="PTHR44591">
    <property type="entry name" value="STRESS RESPONSE REGULATOR PROTEIN 1"/>
    <property type="match status" value="1"/>
</dbReference>
<keyword evidence="4" id="KW-0238">DNA-binding</keyword>
<dbReference type="PANTHER" id="PTHR44591:SF3">
    <property type="entry name" value="RESPONSE REGULATORY DOMAIN-CONTAINING PROTEIN"/>
    <property type="match status" value="1"/>
</dbReference>
<keyword evidence="5" id="KW-1185">Reference proteome</keyword>
<reference evidence="4 5" key="1">
    <citation type="submission" date="2023-07" db="EMBL/GenBank/DDBJ databases">
        <title>Functional and genomic diversity of the sorghum phyllosphere microbiome.</title>
        <authorList>
            <person name="Shade A."/>
        </authorList>
    </citation>
    <scope>NUCLEOTIDE SEQUENCE [LARGE SCALE GENOMIC DNA]</scope>
    <source>
        <strain evidence="4 5">SORGH_AS_1064</strain>
    </source>
</reference>
<comment type="caution">
    <text evidence="4">The sequence shown here is derived from an EMBL/GenBank/DDBJ whole genome shotgun (WGS) entry which is preliminary data.</text>
</comment>
<sequence length="119" mass="13283">MNKNICVLEDSEDILELIHMVLEQDYQVYGFPTVSEFMAGHSEANPDLFLLDVMLPDGNGIEVCNILKKNDASKHIPVIIMTANAGIESMKQLCSADDFVSKPFDIDDLINRIAVQIQN</sequence>
<evidence type="ECO:0000256" key="2">
    <source>
        <dbReference type="PROSITE-ProRule" id="PRU00169"/>
    </source>
</evidence>
<feature type="modified residue" description="4-aspartylphosphate" evidence="2">
    <location>
        <position position="52"/>
    </location>
</feature>
<proteinExistence type="predicted"/>
<dbReference type="Gene3D" id="3.40.50.2300">
    <property type="match status" value="1"/>
</dbReference>
<dbReference type="InterPro" id="IPR001789">
    <property type="entry name" value="Sig_transdc_resp-reg_receiver"/>
</dbReference>
<dbReference type="InterPro" id="IPR050595">
    <property type="entry name" value="Bact_response_regulator"/>
</dbReference>
<dbReference type="PROSITE" id="PS50110">
    <property type="entry name" value="RESPONSE_REGULATORY"/>
    <property type="match status" value="1"/>
</dbReference>
<dbReference type="Proteomes" id="UP001225072">
    <property type="component" value="Unassembled WGS sequence"/>
</dbReference>
<name>A0ABU0TI87_9FLAO</name>
<evidence type="ECO:0000256" key="1">
    <source>
        <dbReference type="ARBA" id="ARBA00022553"/>
    </source>
</evidence>
<keyword evidence="1 2" id="KW-0597">Phosphoprotein</keyword>
<dbReference type="RefSeq" id="WP_307449704.1">
    <property type="nucleotide sequence ID" value="NZ_JAUTAL010000001.1"/>
</dbReference>
<dbReference type="InterPro" id="IPR011006">
    <property type="entry name" value="CheY-like_superfamily"/>
</dbReference>
<dbReference type="Pfam" id="PF00072">
    <property type="entry name" value="Response_reg"/>
    <property type="match status" value="1"/>
</dbReference>
<dbReference type="GO" id="GO:0003677">
    <property type="term" value="F:DNA binding"/>
    <property type="evidence" value="ECO:0007669"/>
    <property type="project" value="UniProtKB-KW"/>
</dbReference>
<evidence type="ECO:0000259" key="3">
    <source>
        <dbReference type="PROSITE" id="PS50110"/>
    </source>
</evidence>
<dbReference type="SMART" id="SM00448">
    <property type="entry name" value="REC"/>
    <property type="match status" value="1"/>
</dbReference>
<gene>
    <name evidence="4" type="ORF">QE404_001914</name>
</gene>
<feature type="domain" description="Response regulatory" evidence="3">
    <location>
        <begin position="4"/>
        <end position="117"/>
    </location>
</feature>
<evidence type="ECO:0000313" key="5">
    <source>
        <dbReference type="Proteomes" id="UP001225072"/>
    </source>
</evidence>
<accession>A0ABU0TI87</accession>
<organism evidence="4 5">
    <name type="scientific">Chryseobacterium camelliae</name>
    <dbReference type="NCBI Taxonomy" id="1265445"/>
    <lineage>
        <taxon>Bacteria</taxon>
        <taxon>Pseudomonadati</taxon>
        <taxon>Bacteroidota</taxon>
        <taxon>Flavobacteriia</taxon>
        <taxon>Flavobacteriales</taxon>
        <taxon>Weeksellaceae</taxon>
        <taxon>Chryseobacterium group</taxon>
        <taxon>Chryseobacterium</taxon>
    </lineage>
</organism>